<dbReference type="EMBL" id="AP006048">
    <property type="protein sequence ID" value="BAD46519.1"/>
    <property type="molecule type" value="Genomic_DNA"/>
</dbReference>
<organism evidence="3 4">
    <name type="scientific">Oryza sativa subsp. japonica</name>
    <name type="common">Rice</name>
    <dbReference type="NCBI Taxonomy" id="39947"/>
    <lineage>
        <taxon>Eukaryota</taxon>
        <taxon>Viridiplantae</taxon>
        <taxon>Streptophyta</taxon>
        <taxon>Embryophyta</taxon>
        <taxon>Tracheophyta</taxon>
        <taxon>Spermatophyta</taxon>
        <taxon>Magnoliopsida</taxon>
        <taxon>Liliopsida</taxon>
        <taxon>Poales</taxon>
        <taxon>Poaceae</taxon>
        <taxon>BOP clade</taxon>
        <taxon>Oryzoideae</taxon>
        <taxon>Oryzeae</taxon>
        <taxon>Oryzinae</taxon>
        <taxon>Oryza</taxon>
        <taxon>Oryza sativa</taxon>
    </lineage>
</organism>
<reference evidence="4" key="3">
    <citation type="journal article" date="2005" name="Nature">
        <title>The map-based sequence of the rice genome.</title>
        <authorList>
            <consortium name="International rice genome sequencing project (IRGSP)"/>
            <person name="Matsumoto T."/>
            <person name="Wu J."/>
            <person name="Kanamori H."/>
            <person name="Katayose Y."/>
            <person name="Fujisawa M."/>
            <person name="Namiki N."/>
            <person name="Mizuno H."/>
            <person name="Yamamoto K."/>
            <person name="Antonio B.A."/>
            <person name="Baba T."/>
            <person name="Sakata K."/>
            <person name="Nagamura Y."/>
            <person name="Aoki H."/>
            <person name="Arikawa K."/>
            <person name="Arita K."/>
            <person name="Bito T."/>
            <person name="Chiden Y."/>
            <person name="Fujitsuka N."/>
            <person name="Fukunaka R."/>
            <person name="Hamada M."/>
            <person name="Harada C."/>
            <person name="Hayashi A."/>
            <person name="Hijishita S."/>
            <person name="Honda M."/>
            <person name="Hosokawa S."/>
            <person name="Ichikawa Y."/>
            <person name="Idonuma A."/>
            <person name="Iijima M."/>
            <person name="Ikeda M."/>
            <person name="Ikeno M."/>
            <person name="Ito K."/>
            <person name="Ito S."/>
            <person name="Ito T."/>
            <person name="Ito Y."/>
            <person name="Ito Y."/>
            <person name="Iwabuchi A."/>
            <person name="Kamiya K."/>
            <person name="Karasawa W."/>
            <person name="Kurita K."/>
            <person name="Katagiri S."/>
            <person name="Kikuta A."/>
            <person name="Kobayashi H."/>
            <person name="Kobayashi N."/>
            <person name="Machita K."/>
            <person name="Maehara T."/>
            <person name="Masukawa M."/>
            <person name="Mizubayashi T."/>
            <person name="Mukai Y."/>
            <person name="Nagasaki H."/>
            <person name="Nagata Y."/>
            <person name="Naito S."/>
            <person name="Nakashima M."/>
            <person name="Nakama Y."/>
            <person name="Nakamichi Y."/>
            <person name="Nakamura M."/>
            <person name="Meguro A."/>
            <person name="Negishi M."/>
            <person name="Ohta I."/>
            <person name="Ohta T."/>
            <person name="Okamoto M."/>
            <person name="Ono N."/>
            <person name="Saji S."/>
            <person name="Sakaguchi M."/>
            <person name="Sakai K."/>
            <person name="Shibata M."/>
            <person name="Shimokawa T."/>
            <person name="Song J."/>
            <person name="Takazaki Y."/>
            <person name="Terasawa K."/>
            <person name="Tsugane M."/>
            <person name="Tsuji K."/>
            <person name="Ueda S."/>
            <person name="Waki K."/>
            <person name="Yamagata H."/>
            <person name="Yamamoto M."/>
            <person name="Yamamoto S."/>
            <person name="Yamane H."/>
            <person name="Yoshiki S."/>
            <person name="Yoshihara R."/>
            <person name="Yukawa K."/>
            <person name="Zhong H."/>
            <person name="Yano M."/>
            <person name="Yuan Q."/>
            <person name="Ouyang S."/>
            <person name="Liu J."/>
            <person name="Jones K.M."/>
            <person name="Gansberger K."/>
            <person name="Moffat K."/>
            <person name="Hill J."/>
            <person name="Bera J."/>
            <person name="Fadrosh D."/>
            <person name="Jin S."/>
            <person name="Johri S."/>
            <person name="Kim M."/>
            <person name="Overton L."/>
            <person name="Reardon M."/>
            <person name="Tsitrin T."/>
            <person name="Vuong H."/>
            <person name="Weaver B."/>
            <person name="Ciecko A."/>
            <person name="Tallon L."/>
            <person name="Jackson J."/>
            <person name="Pai G."/>
            <person name="Aken S.V."/>
            <person name="Utterback T."/>
            <person name="Reidmuller S."/>
            <person name="Feldblyum T."/>
            <person name="Hsiao J."/>
            <person name="Zismann V."/>
            <person name="Iobst S."/>
            <person name="de Vazeille A.R."/>
            <person name="Buell C.R."/>
            <person name="Ying K."/>
            <person name="Li Y."/>
            <person name="Lu T."/>
            <person name="Huang Y."/>
            <person name="Zhao Q."/>
            <person name="Feng Q."/>
            <person name="Zhang L."/>
            <person name="Zhu J."/>
            <person name="Weng Q."/>
            <person name="Mu J."/>
            <person name="Lu Y."/>
            <person name="Fan D."/>
            <person name="Liu Y."/>
            <person name="Guan J."/>
            <person name="Zhang Y."/>
            <person name="Yu S."/>
            <person name="Liu X."/>
            <person name="Zhang Y."/>
            <person name="Hong G."/>
            <person name="Han B."/>
            <person name="Choisne N."/>
            <person name="Demange N."/>
            <person name="Orjeda G."/>
            <person name="Samain S."/>
            <person name="Cattolico L."/>
            <person name="Pelletier E."/>
            <person name="Couloux A."/>
            <person name="Segurens B."/>
            <person name="Wincker P."/>
            <person name="D'Hont A."/>
            <person name="Scarpelli C."/>
            <person name="Weissenbach J."/>
            <person name="Salanoubat M."/>
            <person name="Quetier F."/>
            <person name="Yu Y."/>
            <person name="Kim H.R."/>
            <person name="Rambo T."/>
            <person name="Currie J."/>
            <person name="Collura K."/>
            <person name="Luo M."/>
            <person name="Yang T."/>
            <person name="Ammiraju J.S.S."/>
            <person name="Engler F."/>
            <person name="Soderlund C."/>
            <person name="Wing R.A."/>
            <person name="Palmer L.E."/>
            <person name="de la Bastide M."/>
            <person name="Spiegel L."/>
            <person name="Nascimento L."/>
            <person name="Zutavern T."/>
            <person name="O'Shaughnessy A."/>
            <person name="Dike S."/>
            <person name="Dedhia N."/>
            <person name="Preston R."/>
            <person name="Balija V."/>
            <person name="McCombie W.R."/>
            <person name="Chow T."/>
            <person name="Chen H."/>
            <person name="Chung M."/>
            <person name="Chen C."/>
            <person name="Shaw J."/>
            <person name="Wu H."/>
            <person name="Hsiao K."/>
            <person name="Chao Y."/>
            <person name="Chu M."/>
            <person name="Cheng C."/>
            <person name="Hour A."/>
            <person name="Lee P."/>
            <person name="Lin S."/>
            <person name="Lin Y."/>
            <person name="Liou J."/>
            <person name="Liu S."/>
            <person name="Hsing Y."/>
            <person name="Raghuvanshi S."/>
            <person name="Mohanty A."/>
            <person name="Bharti A.K."/>
            <person name="Gaur A."/>
            <person name="Gupta V."/>
            <person name="Kumar D."/>
            <person name="Ravi V."/>
            <person name="Vij S."/>
            <person name="Kapur A."/>
            <person name="Khurana P."/>
            <person name="Khurana P."/>
            <person name="Khurana J.P."/>
            <person name="Tyagi A.K."/>
            <person name="Gaikwad K."/>
            <person name="Singh A."/>
            <person name="Dalal V."/>
            <person name="Srivastava S."/>
            <person name="Dixit A."/>
            <person name="Pal A.K."/>
            <person name="Ghazi I.A."/>
            <person name="Yadav M."/>
            <person name="Pandit A."/>
            <person name="Bhargava A."/>
            <person name="Sureshbabu K."/>
            <person name="Batra K."/>
            <person name="Sharma T.R."/>
            <person name="Mohapatra T."/>
            <person name="Singh N.K."/>
            <person name="Messing J."/>
            <person name="Nelson A.B."/>
            <person name="Fuks G."/>
            <person name="Kavchok S."/>
            <person name="Keizer G."/>
            <person name="Linton E."/>
            <person name="Llaca V."/>
            <person name="Song R."/>
            <person name="Tanyolac B."/>
            <person name="Young S."/>
            <person name="Ho-Il K."/>
            <person name="Hahn J.H."/>
            <person name="Sangsakoo G."/>
            <person name="Vanavichit A."/>
            <person name="de Mattos Luiz.A.T."/>
            <person name="Zimmer P.D."/>
            <person name="Malone G."/>
            <person name="Dellagostin O."/>
            <person name="de Oliveira A.C."/>
            <person name="Bevan M."/>
            <person name="Bancroft I."/>
            <person name="Minx P."/>
            <person name="Cordum H."/>
            <person name="Wilson R."/>
            <person name="Cheng Z."/>
            <person name="Jin W."/>
            <person name="Jiang J."/>
            <person name="Leong S.A."/>
            <person name="Iwama H."/>
            <person name="Gojobori T."/>
            <person name="Itoh T."/>
            <person name="Niimura Y."/>
            <person name="Fujii Y."/>
            <person name="Habara T."/>
            <person name="Sakai H."/>
            <person name="Sato Y."/>
            <person name="Wilson G."/>
            <person name="Kumar K."/>
            <person name="McCouch S."/>
            <person name="Juretic N."/>
            <person name="Hoen D."/>
            <person name="Wright S."/>
            <person name="Bruskiewich R."/>
            <person name="Bureau T."/>
            <person name="Miyao A."/>
            <person name="Hirochika H."/>
            <person name="Nishikawa T."/>
            <person name="Kadowaki K."/>
            <person name="Sugiura M."/>
            <person name="Burr B."/>
            <person name="Sasaki T."/>
        </authorList>
    </citation>
    <scope>NUCLEOTIDE SEQUENCE [LARGE SCALE GENOMIC DNA]</scope>
    <source>
        <strain evidence="4">cv. Nipponbare</strain>
    </source>
</reference>
<evidence type="ECO:0000256" key="1">
    <source>
        <dbReference type="SAM" id="Phobius"/>
    </source>
</evidence>
<evidence type="ECO:0000313" key="2">
    <source>
        <dbReference type="EMBL" id="BAD45261.1"/>
    </source>
</evidence>
<keyword evidence="1" id="KW-1133">Transmembrane helix</keyword>
<evidence type="ECO:0000313" key="4">
    <source>
        <dbReference type="Proteomes" id="UP000000763"/>
    </source>
</evidence>
<evidence type="ECO:0000313" key="3">
    <source>
        <dbReference type="EMBL" id="BAD46519.1"/>
    </source>
</evidence>
<accession>Q651J8</accession>
<keyword evidence="1" id="KW-0472">Membrane</keyword>
<gene>
    <name evidence="3" type="ORF">B1423D04.11</name>
    <name evidence="2" type="ORF">P0025G03.39</name>
</gene>
<reference evidence="3" key="2">
    <citation type="submission" date="2002-11" db="EMBL/GenBank/DDBJ databases">
        <title>Oryza sativa nipponbare(GA3) genomic DNA, chromosome 6, BAC clone:B1423D04.</title>
        <authorList>
            <person name="Sasaki T."/>
            <person name="Matsumoto T."/>
            <person name="Katayose Y."/>
        </authorList>
    </citation>
    <scope>NUCLEOTIDE SEQUENCE</scope>
</reference>
<name>Q651J8_ORYSJ</name>
<reference evidence="2" key="1">
    <citation type="submission" date="2001-04" db="EMBL/GenBank/DDBJ databases">
        <title>Oryza sativa nipponbare(GA3) genomic DNA, chromosome 6, PAC clone:P0025G03.</title>
        <authorList>
            <person name="Sasaki T."/>
            <person name="Matsumoto T."/>
            <person name="Yamamoto K."/>
        </authorList>
    </citation>
    <scope>NUCLEOTIDE SEQUENCE</scope>
</reference>
<dbReference type="Proteomes" id="UP000000763">
    <property type="component" value="Chromosome 6"/>
</dbReference>
<reference evidence="4" key="4">
    <citation type="journal article" date="2008" name="Nucleic Acids Res.">
        <title>The rice annotation project database (RAP-DB): 2008 update.</title>
        <authorList>
            <consortium name="The rice annotation project (RAP)"/>
        </authorList>
    </citation>
    <scope>GENOME REANNOTATION</scope>
    <source>
        <strain evidence="4">cv. Nipponbare</strain>
    </source>
</reference>
<keyword evidence="1" id="KW-0812">Transmembrane</keyword>
<sequence>MERTSRHLGRDLEPWRISKGVQVKMEAQTKLTSSMFRSPGPVYTKMVAQVAYVLVLGRSLYGWKDSPKNTRIKLRRRIGKTSIRYFKLVLIIAGQLIALIMLESEQLYAFFYLFVATLPSTFVASHNFPDVLFI</sequence>
<proteinExistence type="predicted"/>
<protein>
    <submittedName>
        <fullName evidence="3">Uncharacterized protein</fullName>
    </submittedName>
</protein>
<dbReference type="AlphaFoldDB" id="Q651J8"/>
<dbReference type="EMBL" id="AP003521">
    <property type="protein sequence ID" value="BAD45261.1"/>
    <property type="molecule type" value="Genomic_DNA"/>
</dbReference>
<feature type="transmembrane region" description="Helical" evidence="1">
    <location>
        <begin position="82"/>
        <end position="102"/>
    </location>
</feature>
<feature type="transmembrane region" description="Helical" evidence="1">
    <location>
        <begin position="108"/>
        <end position="128"/>
    </location>
</feature>